<dbReference type="SUPFAM" id="SSF56935">
    <property type="entry name" value="Porins"/>
    <property type="match status" value="1"/>
</dbReference>
<feature type="chain" id="PRO_5018122249" description="Carboxypeptidase regulatory-like domain-containing protein" evidence="1">
    <location>
        <begin position="20"/>
        <end position="925"/>
    </location>
</feature>
<organism evidence="2 3">
    <name type="scientific">Chryseobacterium bernardetii</name>
    <dbReference type="NCBI Taxonomy" id="1241978"/>
    <lineage>
        <taxon>Bacteria</taxon>
        <taxon>Pseudomonadati</taxon>
        <taxon>Bacteroidota</taxon>
        <taxon>Flavobacteriia</taxon>
        <taxon>Flavobacteriales</taxon>
        <taxon>Weeksellaceae</taxon>
        <taxon>Chryseobacterium group</taxon>
        <taxon>Chryseobacterium</taxon>
    </lineage>
</organism>
<evidence type="ECO:0008006" key="4">
    <source>
        <dbReference type="Google" id="ProtNLM"/>
    </source>
</evidence>
<feature type="signal peptide" evidence="1">
    <location>
        <begin position="1"/>
        <end position="19"/>
    </location>
</feature>
<evidence type="ECO:0000313" key="3">
    <source>
        <dbReference type="Proteomes" id="UP000271193"/>
    </source>
</evidence>
<keyword evidence="3" id="KW-1185">Reference proteome</keyword>
<dbReference type="InterPro" id="IPR008969">
    <property type="entry name" value="CarboxyPept-like_regulatory"/>
</dbReference>
<keyword evidence="1" id="KW-0732">Signal</keyword>
<dbReference type="Gene3D" id="2.60.40.1120">
    <property type="entry name" value="Carboxypeptidase-like, regulatory domain"/>
    <property type="match status" value="1"/>
</dbReference>
<evidence type="ECO:0000313" key="2">
    <source>
        <dbReference type="EMBL" id="AZB24079.1"/>
    </source>
</evidence>
<protein>
    <recommendedName>
        <fullName evidence="4">Carboxypeptidase regulatory-like domain-containing protein</fullName>
    </recommendedName>
</protein>
<gene>
    <name evidence="2" type="ORF">EG339_05360</name>
</gene>
<dbReference type="Proteomes" id="UP000271193">
    <property type="component" value="Chromosome"/>
</dbReference>
<dbReference type="AlphaFoldDB" id="A0A3G6T856"/>
<dbReference type="GeneID" id="99064236"/>
<reference evidence="3" key="1">
    <citation type="submission" date="2018-11" db="EMBL/GenBank/DDBJ databases">
        <title>Proposal to divide the Flavobacteriaceae and reorganize its genera based on Amino Acid Identity values calculated from whole genome sequences.</title>
        <authorList>
            <person name="Nicholson A.C."/>
            <person name="Gulvik C.A."/>
            <person name="Whitney A.M."/>
            <person name="Humrighouse B.W."/>
            <person name="Bell M."/>
            <person name="Holmes B."/>
            <person name="Steigerwalt A.G."/>
            <person name="Villarma A."/>
            <person name="Sheth M."/>
            <person name="Batra D."/>
            <person name="Pryor J."/>
            <person name="Bernardet J.-F."/>
            <person name="Hugo C."/>
            <person name="Kampfer P."/>
            <person name="Newman J."/>
            <person name="McQuiston J.R."/>
        </authorList>
    </citation>
    <scope>NUCLEOTIDE SEQUENCE [LARGE SCALE GENOMIC DNA]</scope>
    <source>
        <strain evidence="3">G0229</strain>
    </source>
</reference>
<evidence type="ECO:0000256" key="1">
    <source>
        <dbReference type="SAM" id="SignalP"/>
    </source>
</evidence>
<dbReference type="EMBL" id="CP033932">
    <property type="protein sequence ID" value="AZB24079.1"/>
    <property type="molecule type" value="Genomic_DNA"/>
</dbReference>
<accession>A0A3G6T856</accession>
<sequence>MKKNISLFLTLSMVVFTFAQKTISGKITDDDGVAIPSASVTIEEPGKDAILAYGITNSKGEYKVTFTSQEPNVDLKVKAFNQKPLTKQISNSDQTLNFKMQSEATEIKEVQLKTKMITARGDTISYDLKAFNSKNDRTLADVMKKIPGIEVNTDGTILYQGNAINKFYVNGKDLMEGGYGTINNSLPKDAVQKVEVLENHQPVKILQDKVPSDQAAINIKLKNSVTMTGRGEVGSGFGDPWLWNVKLTPMFFGQKSQWVVNYKTNNMGEQVENEGNILAFGNGWEGKRINASQNDWLNVEKANTPNLPVKRYLLNNVHYLSVNYLTNIDKKKEWELKVNANYTNNAVEREDYNETTYFPTNQRPQQSTVIMSTKNNFYTDKLKGELIFTKNAKKGFFKNTTSFSQFWNADRAFADRAGRSGNQSLESPTSSFQNSLSTIIPWGEKMVNFKSYINYQDDQQTLKIDPASYLQLPYKLPKANPNDPNEKDQYGIVYFAPGTSALQQFRLKTLDTSHSANISFSTKGWTFTPQVGLDFSTDKLNTNFDGQAIPNPSIPNDVPPNFNSSIYENNLKFTEIVPSASVGINYKSEAWSIFANFPANFNSIKAEDNLRGVSKSLNKTTFTPNAFIQYSFASFWKASLNGNISNNFGDIQTAYAGYMLLSPRGFNVMDPNNPIPQTTSKSAGSRIEYRNPLNNLFFNVNYLLSDSKRNLLSSPILDVATGSTLIQYIERENHSKSNKFSVEVGKYFPKFKTNASVSFGNTLSKSDAFLDDTQYLSKNNTQTYGFKFNNTYFSWASIDYTLNLTRNKQDNIGLSANQSRLGVNSGFNHNLAVYLYPLENHTVGFNWDQVNTSDGINKYKNAFYDISYQFSWSKKKIDFEIKWLNIANRKFFETYNINQTTNSSSYTKIQLRPSQVMLTVKFNFK</sequence>
<dbReference type="KEGG" id="cben:EG339_05360"/>
<dbReference type="RefSeq" id="WP_123869188.1">
    <property type="nucleotide sequence ID" value="NZ_CP033932.1"/>
</dbReference>
<dbReference type="SUPFAM" id="SSF49464">
    <property type="entry name" value="Carboxypeptidase regulatory domain-like"/>
    <property type="match status" value="1"/>
</dbReference>
<proteinExistence type="predicted"/>
<name>A0A3G6T856_9FLAO</name>